<organism evidence="2 3">
    <name type="scientific">Patulibacter medicamentivorans</name>
    <dbReference type="NCBI Taxonomy" id="1097667"/>
    <lineage>
        <taxon>Bacteria</taxon>
        <taxon>Bacillati</taxon>
        <taxon>Actinomycetota</taxon>
        <taxon>Thermoleophilia</taxon>
        <taxon>Solirubrobacterales</taxon>
        <taxon>Patulibacteraceae</taxon>
        <taxon>Patulibacter</taxon>
    </lineage>
</organism>
<dbReference type="SUPFAM" id="SSF51905">
    <property type="entry name" value="FAD/NAD(P)-binding domain"/>
    <property type="match status" value="1"/>
</dbReference>
<dbReference type="Gene3D" id="3.50.50.60">
    <property type="entry name" value="FAD/NAD(P)-binding domain"/>
    <property type="match status" value="1"/>
</dbReference>
<accession>H0E3K7</accession>
<gene>
    <name evidence="2" type="ORF">PAI11_13790</name>
</gene>
<dbReference type="PATRIC" id="fig|1097667.3.peg.1371"/>
<proteinExistence type="predicted"/>
<dbReference type="Proteomes" id="UP000005143">
    <property type="component" value="Unassembled WGS sequence"/>
</dbReference>
<name>H0E3K7_9ACTN</name>
<dbReference type="InterPro" id="IPR050407">
    <property type="entry name" value="Geranylgeranyl_reductase"/>
</dbReference>
<comment type="caution">
    <text evidence="2">The sequence shown here is derived from an EMBL/GenBank/DDBJ whole genome shotgun (WGS) entry which is preliminary data.</text>
</comment>
<keyword evidence="3" id="KW-1185">Reference proteome</keyword>
<sequence>MSSDHDVVIVGASIAGCTAATLLARRGARVALVERRPDPQAFKRVCGHFIQSSAVPMLERSGLLEPIERAGAVRTRSRIWTRWGWIEPPDRSTLPASLNLRRERLDPLLRAIASETPGVTTLLGATVDGLLFDGARVAGVETRDGGGRRRRLHARLVVGADGRQSPVAKLAGLDSRVRPHGRFVYGAYFEGTPPAAAPNGSLWFLDPQWAAAFPTDGGLTLYSCMLTHDRLPEFRRDPARALRAFFADLPDPPPVADSRIVGSVIGKLQMPNVRRGPTGPGIALVGDAALAADPVFGVGCGWAFQAAEWLADATAPALAGAEPLEVGLRRYRRRFRHALLAHDDLISGYATGRRMNAAERQIFSTAARDPRLAARFEAFGTRNVDPRRFVAAAMPRIAASQARRTLGARRSARPLEVTA</sequence>
<dbReference type="AlphaFoldDB" id="H0E3K7"/>
<protein>
    <submittedName>
        <fullName evidence="2">Monooxygenase FAD-binding protein</fullName>
    </submittedName>
</protein>
<dbReference type="PANTHER" id="PTHR42685">
    <property type="entry name" value="GERANYLGERANYL DIPHOSPHATE REDUCTASE"/>
    <property type="match status" value="1"/>
</dbReference>
<reference evidence="2 3" key="1">
    <citation type="journal article" date="2013" name="Biodegradation">
        <title>Quantitative proteomic analysis of ibuprofen-degrading Patulibacter sp. strain I11.</title>
        <authorList>
            <person name="Almeida B."/>
            <person name="Kjeldal H."/>
            <person name="Lolas I."/>
            <person name="Knudsen A.D."/>
            <person name="Carvalho G."/>
            <person name="Nielsen K.L."/>
            <person name="Barreto Crespo M.T."/>
            <person name="Stensballe A."/>
            <person name="Nielsen J.L."/>
        </authorList>
    </citation>
    <scope>NUCLEOTIDE SEQUENCE [LARGE SCALE GENOMIC DNA]</scope>
    <source>
        <strain evidence="2 3">I11</strain>
    </source>
</reference>
<evidence type="ECO:0000313" key="2">
    <source>
        <dbReference type="EMBL" id="EHN11758.1"/>
    </source>
</evidence>
<dbReference type="PANTHER" id="PTHR42685:SF22">
    <property type="entry name" value="CONDITIONED MEDIUM FACTOR RECEPTOR 1"/>
    <property type="match status" value="1"/>
</dbReference>
<evidence type="ECO:0000313" key="3">
    <source>
        <dbReference type="Proteomes" id="UP000005143"/>
    </source>
</evidence>
<dbReference type="InterPro" id="IPR002938">
    <property type="entry name" value="FAD-bd"/>
</dbReference>
<dbReference type="Pfam" id="PF01494">
    <property type="entry name" value="FAD_binding_3"/>
    <property type="match status" value="1"/>
</dbReference>
<keyword evidence="2" id="KW-0560">Oxidoreductase</keyword>
<feature type="domain" description="FAD-binding" evidence="1">
    <location>
        <begin position="5"/>
        <end position="174"/>
    </location>
</feature>
<dbReference type="GO" id="GO:0004497">
    <property type="term" value="F:monooxygenase activity"/>
    <property type="evidence" value="ECO:0007669"/>
    <property type="project" value="UniProtKB-KW"/>
</dbReference>
<dbReference type="EMBL" id="AGUD01000073">
    <property type="protein sequence ID" value="EHN11758.1"/>
    <property type="molecule type" value="Genomic_DNA"/>
</dbReference>
<dbReference type="PRINTS" id="PR00420">
    <property type="entry name" value="RNGMNOXGNASE"/>
</dbReference>
<dbReference type="GO" id="GO:0071949">
    <property type="term" value="F:FAD binding"/>
    <property type="evidence" value="ECO:0007669"/>
    <property type="project" value="InterPro"/>
</dbReference>
<evidence type="ECO:0000259" key="1">
    <source>
        <dbReference type="Pfam" id="PF01494"/>
    </source>
</evidence>
<dbReference type="InterPro" id="IPR036188">
    <property type="entry name" value="FAD/NAD-bd_sf"/>
</dbReference>
<keyword evidence="2" id="KW-0503">Monooxygenase</keyword>